<evidence type="ECO:0000256" key="3">
    <source>
        <dbReference type="ARBA" id="ARBA00022516"/>
    </source>
</evidence>
<dbReference type="GO" id="GO:0005886">
    <property type="term" value="C:plasma membrane"/>
    <property type="evidence" value="ECO:0007669"/>
    <property type="project" value="UniProtKB-SubCell"/>
</dbReference>
<keyword evidence="8 12" id="KW-0443">Lipid metabolism</keyword>
<dbReference type="Pfam" id="PF13396">
    <property type="entry name" value="PLDc_N"/>
    <property type="match status" value="1"/>
</dbReference>
<dbReference type="CDD" id="cd09110">
    <property type="entry name" value="PLDc_CLS_1"/>
    <property type="match status" value="1"/>
</dbReference>
<comment type="catalytic activity">
    <reaction evidence="12">
        <text>2 a 1,2-diacyl-sn-glycero-3-phospho-(1'-sn-glycerol) = a cardiolipin + glycerol</text>
        <dbReference type="Rhea" id="RHEA:31451"/>
        <dbReference type="ChEBI" id="CHEBI:17754"/>
        <dbReference type="ChEBI" id="CHEBI:62237"/>
        <dbReference type="ChEBI" id="CHEBI:64716"/>
    </reaction>
</comment>
<dbReference type="EC" id="2.7.8.-" evidence="12 13"/>
<organism evidence="15 16">
    <name type="scientific">Lacticaseibacillus saniviri JCM 17471 = DSM 24301</name>
    <dbReference type="NCBI Taxonomy" id="1293598"/>
    <lineage>
        <taxon>Bacteria</taxon>
        <taxon>Bacillati</taxon>
        <taxon>Bacillota</taxon>
        <taxon>Bacilli</taxon>
        <taxon>Lactobacillales</taxon>
        <taxon>Lactobacillaceae</taxon>
        <taxon>Lacticaseibacillus</taxon>
    </lineage>
</organism>
<keyword evidence="9 12" id="KW-0472">Membrane</keyword>
<evidence type="ECO:0000256" key="10">
    <source>
        <dbReference type="ARBA" id="ARBA00023209"/>
    </source>
</evidence>
<feature type="active site" evidence="12">
    <location>
        <position position="229"/>
    </location>
</feature>
<keyword evidence="11 12" id="KW-1208">Phospholipid metabolism</keyword>
<evidence type="ECO:0000256" key="13">
    <source>
        <dbReference type="NCBIfam" id="TIGR04265"/>
    </source>
</evidence>
<proteinExistence type="inferred from homology"/>
<dbReference type="Gene3D" id="3.30.870.10">
    <property type="entry name" value="Endonuclease Chain A"/>
    <property type="match status" value="2"/>
</dbReference>
<comment type="similarity">
    <text evidence="12">Belongs to the phospholipase D family. Cardiolipin synthase subfamily.</text>
</comment>
<name>A0A0R2MXP4_9LACO</name>
<dbReference type="PATRIC" id="fig|1293598.4.peg.1425"/>
<dbReference type="AlphaFoldDB" id="A0A0R2MXP4"/>
<dbReference type="STRING" id="1293598.IV56_GL001361"/>
<dbReference type="GO" id="GO:0032049">
    <property type="term" value="P:cardiolipin biosynthetic process"/>
    <property type="evidence" value="ECO:0007669"/>
    <property type="project" value="UniProtKB-UniRule"/>
</dbReference>
<comment type="function">
    <text evidence="12">Catalyzes the reversible phosphatidyl group transfer from one phosphatidylglycerol molecule to another to form cardiolipin (CL) (diphosphatidylglycerol) and glycerol.</text>
</comment>
<dbReference type="CDD" id="cd09112">
    <property type="entry name" value="PLDc_CLS_2"/>
    <property type="match status" value="1"/>
</dbReference>
<dbReference type="HAMAP" id="MF_01916">
    <property type="entry name" value="Cardiolipin_synth_Cls"/>
    <property type="match status" value="1"/>
</dbReference>
<dbReference type="PANTHER" id="PTHR21248">
    <property type="entry name" value="CARDIOLIPIN SYNTHASE"/>
    <property type="match status" value="1"/>
</dbReference>
<dbReference type="EMBL" id="JQCE01000005">
    <property type="protein sequence ID" value="KRO18230.1"/>
    <property type="molecule type" value="Genomic_DNA"/>
</dbReference>
<dbReference type="InterPro" id="IPR030874">
    <property type="entry name" value="Cardiolipin_synth_Firmi"/>
</dbReference>
<feature type="domain" description="PLD phosphodiesterase" evidence="14">
    <location>
        <begin position="397"/>
        <end position="424"/>
    </location>
</feature>
<reference evidence="15 16" key="1">
    <citation type="journal article" date="2015" name="Genome Announc.">
        <title>Expanding the biotechnology potential of lactobacilli through comparative genomics of 213 strains and associated genera.</title>
        <authorList>
            <person name="Sun Z."/>
            <person name="Harris H.M."/>
            <person name="McCann A."/>
            <person name="Guo C."/>
            <person name="Argimon S."/>
            <person name="Zhang W."/>
            <person name="Yang X."/>
            <person name="Jeffery I.B."/>
            <person name="Cooney J.C."/>
            <person name="Kagawa T.F."/>
            <person name="Liu W."/>
            <person name="Song Y."/>
            <person name="Salvetti E."/>
            <person name="Wrobel A."/>
            <person name="Rasinkangas P."/>
            <person name="Parkhill J."/>
            <person name="Rea M.C."/>
            <person name="O'Sullivan O."/>
            <person name="Ritari J."/>
            <person name="Douillard F.P."/>
            <person name="Paul Ross R."/>
            <person name="Yang R."/>
            <person name="Briner A.E."/>
            <person name="Felis G.E."/>
            <person name="de Vos W.M."/>
            <person name="Barrangou R."/>
            <person name="Klaenhammer T.R."/>
            <person name="Caufield P.W."/>
            <person name="Cui Y."/>
            <person name="Zhang H."/>
            <person name="O'Toole P.W."/>
        </authorList>
    </citation>
    <scope>NUCLEOTIDE SEQUENCE [LARGE SCALE GENOMIC DNA]</scope>
    <source>
        <strain evidence="15 16">DSM 24301</strain>
    </source>
</reference>
<protein>
    <recommendedName>
        <fullName evidence="12 13">Cardiolipin synthase</fullName>
        <shortName evidence="12">CL synthase</shortName>
        <ecNumber evidence="12 13">2.7.8.-</ecNumber>
    </recommendedName>
</protein>
<dbReference type="InterPro" id="IPR025202">
    <property type="entry name" value="PLD-like_dom"/>
</dbReference>
<evidence type="ECO:0000256" key="2">
    <source>
        <dbReference type="ARBA" id="ARBA00022475"/>
    </source>
</evidence>
<dbReference type="RefSeq" id="WP_054776432.1">
    <property type="nucleotide sequence ID" value="NZ_BBBX01000001.1"/>
</dbReference>
<dbReference type="PANTHER" id="PTHR21248:SF22">
    <property type="entry name" value="PHOSPHOLIPASE D"/>
    <property type="match status" value="1"/>
</dbReference>
<dbReference type="InterPro" id="IPR022924">
    <property type="entry name" value="Cardiolipin_synthase"/>
</dbReference>
<keyword evidence="4 12" id="KW-0808">Transferase</keyword>
<evidence type="ECO:0000256" key="7">
    <source>
        <dbReference type="ARBA" id="ARBA00022989"/>
    </source>
</evidence>
<dbReference type="PROSITE" id="PS50035">
    <property type="entry name" value="PLD"/>
    <property type="match status" value="2"/>
</dbReference>
<feature type="domain" description="PLD phosphodiesterase" evidence="14">
    <location>
        <begin position="217"/>
        <end position="244"/>
    </location>
</feature>
<keyword evidence="10 12" id="KW-0594">Phospholipid biosynthesis</keyword>
<keyword evidence="3 12" id="KW-0444">Lipid biosynthesis</keyword>
<dbReference type="Pfam" id="PF13091">
    <property type="entry name" value="PLDc_2"/>
    <property type="match status" value="2"/>
</dbReference>
<dbReference type="SUPFAM" id="SSF56024">
    <property type="entry name" value="Phospholipase D/nuclease"/>
    <property type="match status" value="2"/>
</dbReference>
<evidence type="ECO:0000256" key="1">
    <source>
        <dbReference type="ARBA" id="ARBA00004651"/>
    </source>
</evidence>
<dbReference type="GO" id="GO:0008808">
    <property type="term" value="F:cardiolipin synthase activity"/>
    <property type="evidence" value="ECO:0007669"/>
    <property type="project" value="UniProtKB-UniRule"/>
</dbReference>
<dbReference type="InterPro" id="IPR001736">
    <property type="entry name" value="PLipase_D/transphosphatidylase"/>
</dbReference>
<evidence type="ECO:0000256" key="6">
    <source>
        <dbReference type="ARBA" id="ARBA00022737"/>
    </source>
</evidence>
<feature type="active site" evidence="12">
    <location>
        <position position="222"/>
    </location>
</feature>
<keyword evidence="2 12" id="KW-1003">Cell membrane</keyword>
<comment type="caution">
    <text evidence="15">The sequence shown here is derived from an EMBL/GenBank/DDBJ whole genome shotgun (WGS) entry which is preliminary data.</text>
</comment>
<feature type="transmembrane region" description="Helical" evidence="12">
    <location>
        <begin position="34"/>
        <end position="54"/>
    </location>
</feature>
<keyword evidence="7 12" id="KW-1133">Transmembrane helix</keyword>
<feature type="active site" evidence="12">
    <location>
        <position position="409"/>
    </location>
</feature>
<comment type="caution">
    <text evidence="12">Lacks conserved residue(s) required for the propagation of feature annotation.</text>
</comment>
<evidence type="ECO:0000256" key="11">
    <source>
        <dbReference type="ARBA" id="ARBA00023264"/>
    </source>
</evidence>
<comment type="subcellular location">
    <subcellularLocation>
        <location evidence="1 12">Cell membrane</location>
        <topology evidence="1 12">Multi-pass membrane protein</topology>
    </subcellularLocation>
</comment>
<sequence length="484" mass="55025">MTTIMWIVVAILVLNTLGAIITVLREVRDISTTWAWLLVLIFLPVIGFGIYMFAGRGLSAKKVQQIQEQYVAGVDAFLALQKHENNRNRLLPPSDLSPASRELVNLFLNTDQAPVLGNNQLQIYTDGEKKFAALFRDIDAAKSFIYIEYYTIYADQLGHELQRHLVAKAKEGVTIKVLYDAWGSLGATAKFWRPLTDVGGQVETYFSSQHIFTDFRLNYRDHRKVVVIDDAVGYIGGFNVGDQYVSRAPKFGYWRDTHLRVQGDTVQALKVRFLMDWNATVKDDKQIAYSVKPLENTEPSQLNTPIQIVASGPDNHHQQIKFGYTKMISSATESVWIQTPYLVPDDTVFDALTSAALSGIDVRIMVPDMPDHPFIFRATQYYANALTALGVKVYHYQNGFLHAKTMIVDGKIASVGSANLDIRSFKLNFEINAFIYDRQVAGQLRDIFEDDLKKSRLLTMEEINHQSRWLHFKQRFSRLLSPIL</sequence>
<keyword evidence="5 12" id="KW-0812">Transmembrane</keyword>
<dbReference type="InterPro" id="IPR027379">
    <property type="entry name" value="CLS_N"/>
</dbReference>
<feature type="active site" evidence="12">
    <location>
        <position position="402"/>
    </location>
</feature>
<evidence type="ECO:0000256" key="9">
    <source>
        <dbReference type="ARBA" id="ARBA00023136"/>
    </source>
</evidence>
<keyword evidence="6" id="KW-0677">Repeat</keyword>
<dbReference type="OrthoDB" id="9762009at2"/>
<dbReference type="NCBIfam" id="TIGR04265">
    <property type="entry name" value="bac_cardiolipin"/>
    <property type="match status" value="1"/>
</dbReference>
<evidence type="ECO:0000256" key="12">
    <source>
        <dbReference type="HAMAP-Rule" id="MF_01916"/>
    </source>
</evidence>
<evidence type="ECO:0000259" key="14">
    <source>
        <dbReference type="PROSITE" id="PS50035"/>
    </source>
</evidence>
<accession>A0A0R2MXP4</accession>
<dbReference type="FunFam" id="3.30.870.10:FF:000021">
    <property type="entry name" value="Cardiolipin synthase"/>
    <property type="match status" value="1"/>
</dbReference>
<evidence type="ECO:0000256" key="4">
    <source>
        <dbReference type="ARBA" id="ARBA00022679"/>
    </source>
</evidence>
<evidence type="ECO:0000256" key="5">
    <source>
        <dbReference type="ARBA" id="ARBA00022692"/>
    </source>
</evidence>
<feature type="active site" evidence="12">
    <location>
        <position position="224"/>
    </location>
</feature>
<feature type="active site" evidence="12">
    <location>
        <position position="404"/>
    </location>
</feature>
<keyword evidence="16" id="KW-1185">Reference proteome</keyword>
<dbReference type="Proteomes" id="UP000050969">
    <property type="component" value="Unassembled WGS sequence"/>
</dbReference>
<evidence type="ECO:0000313" key="15">
    <source>
        <dbReference type="EMBL" id="KRO18230.1"/>
    </source>
</evidence>
<evidence type="ECO:0000313" key="16">
    <source>
        <dbReference type="Proteomes" id="UP000050969"/>
    </source>
</evidence>
<gene>
    <name evidence="15" type="ORF">IV56_GL001361</name>
</gene>
<evidence type="ECO:0000256" key="8">
    <source>
        <dbReference type="ARBA" id="ARBA00023098"/>
    </source>
</evidence>
<dbReference type="SMART" id="SM00155">
    <property type="entry name" value="PLDc"/>
    <property type="match status" value="2"/>
</dbReference>